<evidence type="ECO:0008006" key="4">
    <source>
        <dbReference type="Google" id="ProtNLM"/>
    </source>
</evidence>
<comment type="caution">
    <text evidence="2">The sequence shown here is derived from an EMBL/GenBank/DDBJ whole genome shotgun (WGS) entry which is preliminary data.</text>
</comment>
<gene>
    <name evidence="2" type="ORF">OUZ56_017443</name>
</gene>
<keyword evidence="3" id="KW-1185">Reference proteome</keyword>
<proteinExistence type="predicted"/>
<feature type="region of interest" description="Disordered" evidence="1">
    <location>
        <begin position="1"/>
        <end position="20"/>
    </location>
</feature>
<evidence type="ECO:0000313" key="2">
    <source>
        <dbReference type="EMBL" id="KAK4028181.1"/>
    </source>
</evidence>
<evidence type="ECO:0000256" key="1">
    <source>
        <dbReference type="SAM" id="MobiDB-lite"/>
    </source>
</evidence>
<accession>A0ABR0ASW0</accession>
<evidence type="ECO:0000313" key="3">
    <source>
        <dbReference type="Proteomes" id="UP001234178"/>
    </source>
</evidence>
<protein>
    <recommendedName>
        <fullName evidence="4">Pre-C2HC domain-containing protein</fullName>
    </recommendedName>
</protein>
<dbReference type="Proteomes" id="UP001234178">
    <property type="component" value="Unassembled WGS sequence"/>
</dbReference>
<dbReference type="EMBL" id="JAOYFB010000038">
    <property type="protein sequence ID" value="KAK4028181.1"/>
    <property type="molecule type" value="Genomic_DNA"/>
</dbReference>
<name>A0ABR0ASW0_9CRUS</name>
<reference evidence="2 3" key="1">
    <citation type="journal article" date="2023" name="Nucleic Acids Res.">
        <title>The hologenome of Daphnia magna reveals possible DNA methylation and microbiome-mediated evolution of the host genome.</title>
        <authorList>
            <person name="Chaturvedi A."/>
            <person name="Li X."/>
            <person name="Dhandapani V."/>
            <person name="Marshall H."/>
            <person name="Kissane S."/>
            <person name="Cuenca-Cambronero M."/>
            <person name="Asole G."/>
            <person name="Calvet F."/>
            <person name="Ruiz-Romero M."/>
            <person name="Marangio P."/>
            <person name="Guigo R."/>
            <person name="Rago D."/>
            <person name="Mirbahai L."/>
            <person name="Eastwood N."/>
            <person name="Colbourne J.K."/>
            <person name="Zhou J."/>
            <person name="Mallon E."/>
            <person name="Orsini L."/>
        </authorList>
    </citation>
    <scope>NUCLEOTIDE SEQUENCE [LARGE SCALE GENOMIC DNA]</scope>
    <source>
        <strain evidence="2">LRV0_1</strain>
    </source>
</reference>
<sequence length="216" mass="23670">MSWNSPGHVSSVSSAVDQSAPMEYEELPIKRKSTNDNHNPLSGLPRFSDLFDQPCSGAPVVSNLNINCKLAMSEASIRGVIRIVPTKDKEEDILTLLAEERVVKVQRFSSLSTDGSIIPLKTVTLHFNTSQLPREVIIAFEVFPVKQFIPRPALCRICCNFGHPEEKCTVPPTCKQCAEQQTNSTSCTNPAKCPTCSKPGHSAGTMECPNTIRGNR</sequence>
<organism evidence="2 3">
    <name type="scientific">Daphnia magna</name>
    <dbReference type="NCBI Taxonomy" id="35525"/>
    <lineage>
        <taxon>Eukaryota</taxon>
        <taxon>Metazoa</taxon>
        <taxon>Ecdysozoa</taxon>
        <taxon>Arthropoda</taxon>
        <taxon>Crustacea</taxon>
        <taxon>Branchiopoda</taxon>
        <taxon>Diplostraca</taxon>
        <taxon>Cladocera</taxon>
        <taxon>Anomopoda</taxon>
        <taxon>Daphniidae</taxon>
        <taxon>Daphnia</taxon>
    </lineage>
</organism>